<sequence length="243" mass="26928">MSPAHTSIRAPWEGHHVLIDEPLSALRPRESLRDVTLRRLQAAIMSGYLKPGTVYSARSIGTQLGISATPVREAMLDLVKEGLVEAIPNKGFRVVQLTSTELDELTQLRELIEAPTVRLIAKRGIDDEAGLAELRHLADELERTARDKLPIEFSAIDLQFHLKLLAYGNNKSLVDTVRGLRLRSRLYGIPQLADRGELASTAHEHTELLDLICAGDADGAEALMRRHIRHVRGVWATGDSTDE</sequence>
<keyword evidence="1" id="KW-0805">Transcription regulation</keyword>
<dbReference type="AlphaFoldDB" id="A0A4R4NUL3"/>
<dbReference type="SUPFAM" id="SSF48008">
    <property type="entry name" value="GntR ligand-binding domain-like"/>
    <property type="match status" value="1"/>
</dbReference>
<dbReference type="SUPFAM" id="SSF46785">
    <property type="entry name" value="Winged helix' DNA-binding domain"/>
    <property type="match status" value="1"/>
</dbReference>
<feature type="domain" description="HTH gntR-type" evidence="4">
    <location>
        <begin position="30"/>
        <end position="97"/>
    </location>
</feature>
<dbReference type="PANTHER" id="PTHR43537">
    <property type="entry name" value="TRANSCRIPTIONAL REGULATOR, GNTR FAMILY"/>
    <property type="match status" value="1"/>
</dbReference>
<evidence type="ECO:0000313" key="6">
    <source>
        <dbReference type="Proteomes" id="UP000295157"/>
    </source>
</evidence>
<dbReference type="InterPro" id="IPR000524">
    <property type="entry name" value="Tscrpt_reg_HTH_GntR"/>
</dbReference>
<reference evidence="5 6" key="1">
    <citation type="submission" date="2019-02" db="EMBL/GenBank/DDBJ databases">
        <title>Draft genome sequences of novel Actinobacteria.</title>
        <authorList>
            <person name="Sahin N."/>
            <person name="Ay H."/>
            <person name="Saygin H."/>
        </authorList>
    </citation>
    <scope>NUCLEOTIDE SEQUENCE [LARGE SCALE GENOMIC DNA]</scope>
    <source>
        <strain evidence="5 6">KC201</strain>
    </source>
</reference>
<evidence type="ECO:0000313" key="5">
    <source>
        <dbReference type="EMBL" id="TDC11022.1"/>
    </source>
</evidence>
<dbReference type="Pfam" id="PF07729">
    <property type="entry name" value="FCD"/>
    <property type="match status" value="1"/>
</dbReference>
<proteinExistence type="predicted"/>
<comment type="caution">
    <text evidence="5">The sequence shown here is derived from an EMBL/GenBank/DDBJ whole genome shotgun (WGS) entry which is preliminary data.</text>
</comment>
<dbReference type="InterPro" id="IPR036390">
    <property type="entry name" value="WH_DNA-bd_sf"/>
</dbReference>
<dbReference type="PROSITE" id="PS50949">
    <property type="entry name" value="HTH_GNTR"/>
    <property type="match status" value="1"/>
</dbReference>
<accession>A0A4R4NUL3</accession>
<dbReference type="GO" id="GO:0003677">
    <property type="term" value="F:DNA binding"/>
    <property type="evidence" value="ECO:0007669"/>
    <property type="project" value="UniProtKB-KW"/>
</dbReference>
<dbReference type="Gene3D" id="1.20.120.530">
    <property type="entry name" value="GntR ligand-binding domain-like"/>
    <property type="match status" value="1"/>
</dbReference>
<keyword evidence="3" id="KW-0804">Transcription</keyword>
<organism evidence="5 6">
    <name type="scientific">Nonomuraea longispora</name>
    <dbReference type="NCBI Taxonomy" id="1848320"/>
    <lineage>
        <taxon>Bacteria</taxon>
        <taxon>Bacillati</taxon>
        <taxon>Actinomycetota</taxon>
        <taxon>Actinomycetes</taxon>
        <taxon>Streptosporangiales</taxon>
        <taxon>Streptosporangiaceae</taxon>
        <taxon>Nonomuraea</taxon>
    </lineage>
</organism>
<keyword evidence="2" id="KW-0238">DNA-binding</keyword>
<dbReference type="Pfam" id="PF00392">
    <property type="entry name" value="GntR"/>
    <property type="match status" value="1"/>
</dbReference>
<dbReference type="EMBL" id="SMJZ01000004">
    <property type="protein sequence ID" value="TDC11022.1"/>
    <property type="molecule type" value="Genomic_DNA"/>
</dbReference>
<evidence type="ECO:0000259" key="4">
    <source>
        <dbReference type="PROSITE" id="PS50949"/>
    </source>
</evidence>
<dbReference type="OrthoDB" id="3864082at2"/>
<dbReference type="Gene3D" id="1.10.10.10">
    <property type="entry name" value="Winged helix-like DNA-binding domain superfamily/Winged helix DNA-binding domain"/>
    <property type="match status" value="1"/>
</dbReference>
<dbReference type="InterPro" id="IPR008920">
    <property type="entry name" value="TF_FadR/GntR_C"/>
</dbReference>
<keyword evidence="6" id="KW-1185">Reference proteome</keyword>
<dbReference type="SMART" id="SM00345">
    <property type="entry name" value="HTH_GNTR"/>
    <property type="match status" value="1"/>
</dbReference>
<dbReference type="SMART" id="SM00895">
    <property type="entry name" value="FCD"/>
    <property type="match status" value="1"/>
</dbReference>
<evidence type="ECO:0000256" key="2">
    <source>
        <dbReference type="ARBA" id="ARBA00023125"/>
    </source>
</evidence>
<evidence type="ECO:0000256" key="1">
    <source>
        <dbReference type="ARBA" id="ARBA00023015"/>
    </source>
</evidence>
<dbReference type="GO" id="GO:0003700">
    <property type="term" value="F:DNA-binding transcription factor activity"/>
    <property type="evidence" value="ECO:0007669"/>
    <property type="project" value="InterPro"/>
</dbReference>
<evidence type="ECO:0000256" key="3">
    <source>
        <dbReference type="ARBA" id="ARBA00023163"/>
    </source>
</evidence>
<protein>
    <submittedName>
        <fullName evidence="5">GntR family transcriptional regulator</fullName>
    </submittedName>
</protein>
<dbReference type="InterPro" id="IPR011711">
    <property type="entry name" value="GntR_C"/>
</dbReference>
<dbReference type="CDD" id="cd07377">
    <property type="entry name" value="WHTH_GntR"/>
    <property type="match status" value="1"/>
</dbReference>
<dbReference type="Proteomes" id="UP000295157">
    <property type="component" value="Unassembled WGS sequence"/>
</dbReference>
<dbReference type="InterPro" id="IPR036388">
    <property type="entry name" value="WH-like_DNA-bd_sf"/>
</dbReference>
<gene>
    <name evidence="5" type="ORF">E1267_02175</name>
</gene>
<name>A0A4R4NUL3_9ACTN</name>
<dbReference type="PANTHER" id="PTHR43537:SF45">
    <property type="entry name" value="GNTR FAMILY REGULATORY PROTEIN"/>
    <property type="match status" value="1"/>
</dbReference>